<dbReference type="InterPro" id="IPR007214">
    <property type="entry name" value="YbaK/aa-tRNA-synth-assoc-dom"/>
</dbReference>
<dbReference type="Gene3D" id="3.90.960.10">
    <property type="entry name" value="YbaK/aminoacyl-tRNA synthetase-associated domain"/>
    <property type="match status" value="1"/>
</dbReference>
<dbReference type="AlphaFoldDB" id="A0A381PCU9"/>
<protein>
    <recommendedName>
        <fullName evidence="1">YbaK/aminoacyl-tRNA synthetase-associated domain-containing protein</fullName>
    </recommendedName>
</protein>
<dbReference type="Pfam" id="PF04073">
    <property type="entry name" value="tRNA_edit"/>
    <property type="match status" value="1"/>
</dbReference>
<evidence type="ECO:0000313" key="2">
    <source>
        <dbReference type="EMBL" id="SUZ64118.1"/>
    </source>
</evidence>
<dbReference type="CDD" id="cd04333">
    <property type="entry name" value="ProX_deacylase"/>
    <property type="match status" value="1"/>
</dbReference>
<dbReference type="PANTHER" id="PTHR30411:SF1">
    <property type="entry name" value="CYTOPLASMIC PROTEIN"/>
    <property type="match status" value="1"/>
</dbReference>
<proteinExistence type="predicted"/>
<sequence>MSRLPANERFRAAVDSLGIELNIVRFSEETRTAAEAAAALGCELGQIIKSLVFQCQGEPVLALTAGDQQVDTGTLGELCGGTIEKAGAEMVRDATGFAIGGVPPFGHLTQLRCFVDQNIRLHETVWGAAGTPDTVFALPSDRLVDLSGGEVANFVI</sequence>
<dbReference type="GO" id="GO:0002161">
    <property type="term" value="F:aminoacyl-tRNA deacylase activity"/>
    <property type="evidence" value="ECO:0007669"/>
    <property type="project" value="InterPro"/>
</dbReference>
<dbReference type="PANTHER" id="PTHR30411">
    <property type="entry name" value="CYTOPLASMIC PROTEIN"/>
    <property type="match status" value="1"/>
</dbReference>
<name>A0A381PCU9_9ZZZZ</name>
<dbReference type="EMBL" id="UINC01000928">
    <property type="protein sequence ID" value="SUZ64118.1"/>
    <property type="molecule type" value="Genomic_DNA"/>
</dbReference>
<dbReference type="InterPro" id="IPR036754">
    <property type="entry name" value="YbaK/aa-tRNA-synt-asso_dom_sf"/>
</dbReference>
<gene>
    <name evidence="2" type="ORF">METZ01_LOCUS16972</name>
</gene>
<feature type="domain" description="YbaK/aminoacyl-tRNA synthetase-associated" evidence="1">
    <location>
        <begin position="28"/>
        <end position="145"/>
    </location>
</feature>
<dbReference type="SUPFAM" id="SSF55826">
    <property type="entry name" value="YbaK/ProRS associated domain"/>
    <property type="match status" value="1"/>
</dbReference>
<reference evidence="2" key="1">
    <citation type="submission" date="2018-05" db="EMBL/GenBank/DDBJ databases">
        <authorList>
            <person name="Lanie J.A."/>
            <person name="Ng W.-L."/>
            <person name="Kazmierczak K.M."/>
            <person name="Andrzejewski T.M."/>
            <person name="Davidsen T.M."/>
            <person name="Wayne K.J."/>
            <person name="Tettelin H."/>
            <person name="Glass J.I."/>
            <person name="Rusch D."/>
            <person name="Podicherti R."/>
            <person name="Tsui H.-C.T."/>
            <person name="Winkler M.E."/>
        </authorList>
    </citation>
    <scope>NUCLEOTIDE SEQUENCE</scope>
</reference>
<accession>A0A381PCU9</accession>
<organism evidence="2">
    <name type="scientific">marine metagenome</name>
    <dbReference type="NCBI Taxonomy" id="408172"/>
    <lineage>
        <taxon>unclassified sequences</taxon>
        <taxon>metagenomes</taxon>
        <taxon>ecological metagenomes</taxon>
    </lineage>
</organism>
<evidence type="ECO:0000259" key="1">
    <source>
        <dbReference type="Pfam" id="PF04073"/>
    </source>
</evidence>